<sequence length="48" mass="5780">FIFCFCLFRFACTNTAEHSFLPRRGQQSRKFHTNHFRSNPEDLHDTSM</sequence>
<feature type="non-terminal residue" evidence="1">
    <location>
        <position position="1"/>
    </location>
</feature>
<feature type="non-terminal residue" evidence="1">
    <location>
        <position position="48"/>
    </location>
</feature>
<dbReference type="EMBL" id="HAEC01002351">
    <property type="protein sequence ID" value="SBQ70428.1"/>
    <property type="molecule type" value="Transcribed_RNA"/>
</dbReference>
<name>A0A1A8GHC6_9TELE</name>
<dbReference type="AlphaFoldDB" id="A0A1A8GHC6"/>
<reference evidence="1" key="2">
    <citation type="submission" date="2016-06" db="EMBL/GenBank/DDBJ databases">
        <title>The genome of a short-lived fish provides insights into sex chromosome evolution and the genetic control of aging.</title>
        <authorList>
            <person name="Reichwald K."/>
            <person name="Felder M."/>
            <person name="Petzold A."/>
            <person name="Koch P."/>
            <person name="Groth M."/>
            <person name="Platzer M."/>
        </authorList>
    </citation>
    <scope>NUCLEOTIDE SEQUENCE</scope>
    <source>
        <tissue evidence="1">Brain</tissue>
    </source>
</reference>
<reference evidence="1" key="1">
    <citation type="submission" date="2016-05" db="EMBL/GenBank/DDBJ databases">
        <authorList>
            <person name="Lavstsen T."/>
            <person name="Jespersen J.S."/>
        </authorList>
    </citation>
    <scope>NUCLEOTIDE SEQUENCE</scope>
    <source>
        <tissue evidence="1">Brain</tissue>
    </source>
</reference>
<protein>
    <submittedName>
        <fullName evidence="1">Dynamin 2</fullName>
    </submittedName>
</protein>
<proteinExistence type="predicted"/>
<gene>
    <name evidence="1" type="primary">DNM2</name>
</gene>
<accession>A0A1A8GHC6</accession>
<evidence type="ECO:0000313" key="1">
    <source>
        <dbReference type="EMBL" id="SBQ70428.1"/>
    </source>
</evidence>
<organism evidence="1">
    <name type="scientific">Nothobranchius korthausae</name>
    <dbReference type="NCBI Taxonomy" id="1143690"/>
    <lineage>
        <taxon>Eukaryota</taxon>
        <taxon>Metazoa</taxon>
        <taxon>Chordata</taxon>
        <taxon>Craniata</taxon>
        <taxon>Vertebrata</taxon>
        <taxon>Euteleostomi</taxon>
        <taxon>Actinopterygii</taxon>
        <taxon>Neopterygii</taxon>
        <taxon>Teleostei</taxon>
        <taxon>Neoteleostei</taxon>
        <taxon>Acanthomorphata</taxon>
        <taxon>Ovalentaria</taxon>
        <taxon>Atherinomorphae</taxon>
        <taxon>Cyprinodontiformes</taxon>
        <taxon>Nothobranchiidae</taxon>
        <taxon>Nothobranchius</taxon>
    </lineage>
</organism>